<feature type="transmembrane region" description="Helical" evidence="1">
    <location>
        <begin position="55"/>
        <end position="73"/>
    </location>
</feature>
<dbReference type="RefSeq" id="WP_072936397.1">
    <property type="nucleotide sequence ID" value="NZ_FQUG01000011.1"/>
</dbReference>
<name>A0A1M5ADD7_9FIRM</name>
<organism evidence="2 3">
    <name type="scientific">Schwartzia succinivorans DSM 10502</name>
    <dbReference type="NCBI Taxonomy" id="1123243"/>
    <lineage>
        <taxon>Bacteria</taxon>
        <taxon>Bacillati</taxon>
        <taxon>Bacillota</taxon>
        <taxon>Negativicutes</taxon>
        <taxon>Selenomonadales</taxon>
        <taxon>Selenomonadaceae</taxon>
        <taxon>Schwartzia</taxon>
    </lineage>
</organism>
<feature type="transmembrane region" description="Helical" evidence="1">
    <location>
        <begin position="131"/>
        <end position="153"/>
    </location>
</feature>
<feature type="transmembrane region" description="Helical" evidence="1">
    <location>
        <begin position="85"/>
        <end position="116"/>
    </location>
</feature>
<reference evidence="2 3" key="1">
    <citation type="submission" date="2016-11" db="EMBL/GenBank/DDBJ databases">
        <authorList>
            <person name="Jaros S."/>
            <person name="Januszkiewicz K."/>
            <person name="Wedrychowicz H."/>
        </authorList>
    </citation>
    <scope>NUCLEOTIDE SEQUENCE [LARGE SCALE GENOMIC DNA]</scope>
    <source>
        <strain evidence="2 3">DSM 10502</strain>
    </source>
</reference>
<gene>
    <name evidence="2" type="ORF">SAMN02745190_02291</name>
</gene>
<accession>A0A1M5ADD7</accession>
<dbReference type="EMBL" id="FQUG01000011">
    <property type="protein sequence ID" value="SHF28279.1"/>
    <property type="molecule type" value="Genomic_DNA"/>
</dbReference>
<keyword evidence="1" id="KW-1133">Transmembrane helix</keyword>
<dbReference type="Proteomes" id="UP000184404">
    <property type="component" value="Unassembled WGS sequence"/>
</dbReference>
<sequence length="240" mass="27723">MGSMVANFRERWIPNEEEKYKKYMYMLVLIKIIALAILSARLAGIGSLAVDILKPVYIVARLLLSIIIFYIMYKARVWHFFLKQFLCLLVSVVCISIAAHCAGPLVVPMFILFAIYHNRNRFKVYAKYKQYTVYVLATGLISSAVKASGWLYFSKLAAADYLMFRMAASLILFIPVYMLWNLMKNEIAKGRTFIETMRIMSLMGVAWVFMLLCWASVIPVKFLSADWIYGYDDDFMPLRG</sequence>
<keyword evidence="1" id="KW-0812">Transmembrane</keyword>
<feature type="transmembrane region" description="Helical" evidence="1">
    <location>
        <begin position="23"/>
        <end position="43"/>
    </location>
</feature>
<evidence type="ECO:0000313" key="3">
    <source>
        <dbReference type="Proteomes" id="UP000184404"/>
    </source>
</evidence>
<keyword evidence="3" id="KW-1185">Reference proteome</keyword>
<keyword evidence="1" id="KW-0472">Membrane</keyword>
<evidence type="ECO:0000256" key="1">
    <source>
        <dbReference type="SAM" id="Phobius"/>
    </source>
</evidence>
<proteinExistence type="predicted"/>
<evidence type="ECO:0000313" key="2">
    <source>
        <dbReference type="EMBL" id="SHF28279.1"/>
    </source>
</evidence>
<dbReference type="AlphaFoldDB" id="A0A1M5ADD7"/>
<feature type="transmembrane region" description="Helical" evidence="1">
    <location>
        <begin position="200"/>
        <end position="220"/>
    </location>
</feature>
<feature type="transmembrane region" description="Helical" evidence="1">
    <location>
        <begin position="162"/>
        <end position="180"/>
    </location>
</feature>
<dbReference type="OrthoDB" id="1664497at2"/>
<protein>
    <submittedName>
        <fullName evidence="2">Uncharacterized protein</fullName>
    </submittedName>
</protein>